<dbReference type="Gene3D" id="3.80.10.10">
    <property type="entry name" value="Ribonuclease Inhibitor"/>
    <property type="match status" value="1"/>
</dbReference>
<dbReference type="InterPro" id="IPR032675">
    <property type="entry name" value="LRR_dom_sf"/>
</dbReference>
<protein>
    <submittedName>
        <fullName evidence="3">Leucine-rich repeat-containing protein 58</fullName>
    </submittedName>
</protein>
<accession>A0A1C7NLL7</accession>
<name>A0A1C7NLL7_9FUNG</name>
<sequence length="508" mass="58413">MGQNVSQHEQSQNDGSTIFGYTSLVPPLSSSTRTEHEKQDTLQDHLLSRPFLYGLNNNSFPTITYGSEQGENRADSGLFLLSGKNQLWKDLIYVDQTYYSQQKRCLNIMPERNEAPQFGDALTFRDVLAMNLDNIHEVDLTNRSFRSIEPSIGLLSMIRKLDLSHNYLKEIPEAIGHLHQLEVLSISHNQIQSLPDTICHLSKLTELNLSNNRIRKLTPFIHHLECLQILNLSYNSLEELTYSVEGLQNLVSLDLSNNPIHALPAEITHLPHLRRLRLEGCHFTNSLSSPILLLHNPPSLLEICARHIVKNEAAFLSKIRNIKFSKKKPIGSSIVAKQLKTMIPERLYQYLHSSKPCSHCRGPYFDTFVTRGRWIERNDAWIPLEYRLCSAHWSNEMDRLYSMFSSTTPSIVSKASSVFKLSKPQLINLDSPVLPILTRNRSHFFHKPLVRQLSSTTPVQGLEDRRYQQEQLQEHQQGSIPENSSAVKRWKFKVRNHSSFLKNHRLCL</sequence>
<organism evidence="3 4">
    <name type="scientific">Choanephora cucurbitarum</name>
    <dbReference type="NCBI Taxonomy" id="101091"/>
    <lineage>
        <taxon>Eukaryota</taxon>
        <taxon>Fungi</taxon>
        <taxon>Fungi incertae sedis</taxon>
        <taxon>Mucoromycota</taxon>
        <taxon>Mucoromycotina</taxon>
        <taxon>Mucoromycetes</taxon>
        <taxon>Mucorales</taxon>
        <taxon>Mucorineae</taxon>
        <taxon>Choanephoraceae</taxon>
        <taxon>Choanephoroideae</taxon>
        <taxon>Choanephora</taxon>
    </lineage>
</organism>
<dbReference type="InParanoid" id="A0A1C7NLL7"/>
<dbReference type="SMART" id="SM00364">
    <property type="entry name" value="LRR_BAC"/>
    <property type="match status" value="5"/>
</dbReference>
<dbReference type="PROSITE" id="PS51450">
    <property type="entry name" value="LRR"/>
    <property type="match status" value="4"/>
</dbReference>
<dbReference type="InterPro" id="IPR050216">
    <property type="entry name" value="LRR_domain-containing"/>
</dbReference>
<dbReference type="InterPro" id="IPR003591">
    <property type="entry name" value="Leu-rich_rpt_typical-subtyp"/>
</dbReference>
<dbReference type="SMART" id="SM00365">
    <property type="entry name" value="LRR_SD22"/>
    <property type="match status" value="3"/>
</dbReference>
<comment type="caution">
    <text evidence="3">The sequence shown here is derived from an EMBL/GenBank/DDBJ whole genome shotgun (WGS) entry which is preliminary data.</text>
</comment>
<keyword evidence="4" id="KW-1185">Reference proteome</keyword>
<reference evidence="3 4" key="1">
    <citation type="submission" date="2016-03" db="EMBL/GenBank/DDBJ databases">
        <title>Choanephora cucurbitarum.</title>
        <authorList>
            <person name="Min B."/>
            <person name="Park H."/>
            <person name="Park J.-H."/>
            <person name="Shin H.-D."/>
            <person name="Choi I.-G."/>
        </authorList>
    </citation>
    <scope>NUCLEOTIDE SEQUENCE [LARGE SCALE GENOMIC DNA]</scope>
    <source>
        <strain evidence="3 4">KUS-F28377</strain>
    </source>
</reference>
<evidence type="ECO:0000313" key="4">
    <source>
        <dbReference type="Proteomes" id="UP000093000"/>
    </source>
</evidence>
<dbReference type="PANTHER" id="PTHR48051:SF1">
    <property type="entry name" value="RAS SUPPRESSOR PROTEIN 1"/>
    <property type="match status" value="1"/>
</dbReference>
<keyword evidence="2" id="KW-0677">Repeat</keyword>
<dbReference type="InterPro" id="IPR001611">
    <property type="entry name" value="Leu-rich_rpt"/>
</dbReference>
<evidence type="ECO:0000313" key="3">
    <source>
        <dbReference type="EMBL" id="OBZ89749.1"/>
    </source>
</evidence>
<evidence type="ECO:0000256" key="2">
    <source>
        <dbReference type="ARBA" id="ARBA00022737"/>
    </source>
</evidence>
<dbReference type="EMBL" id="LUGH01000080">
    <property type="protein sequence ID" value="OBZ89749.1"/>
    <property type="molecule type" value="Genomic_DNA"/>
</dbReference>
<evidence type="ECO:0000256" key="1">
    <source>
        <dbReference type="ARBA" id="ARBA00022614"/>
    </source>
</evidence>
<dbReference type="Proteomes" id="UP000093000">
    <property type="component" value="Unassembled WGS sequence"/>
</dbReference>
<dbReference type="SMART" id="SM00369">
    <property type="entry name" value="LRR_TYP"/>
    <property type="match status" value="5"/>
</dbReference>
<dbReference type="SUPFAM" id="SSF52058">
    <property type="entry name" value="L domain-like"/>
    <property type="match status" value="1"/>
</dbReference>
<keyword evidence="1" id="KW-0433">Leucine-rich repeat</keyword>
<dbReference type="OrthoDB" id="660555at2759"/>
<dbReference type="STRING" id="101091.A0A1C7NLL7"/>
<dbReference type="AlphaFoldDB" id="A0A1C7NLL7"/>
<proteinExistence type="predicted"/>
<dbReference type="Pfam" id="PF13855">
    <property type="entry name" value="LRR_8"/>
    <property type="match status" value="2"/>
</dbReference>
<dbReference type="GO" id="GO:0005737">
    <property type="term" value="C:cytoplasm"/>
    <property type="evidence" value="ECO:0007669"/>
    <property type="project" value="TreeGrafter"/>
</dbReference>
<dbReference type="PANTHER" id="PTHR48051">
    <property type="match status" value="1"/>
</dbReference>
<gene>
    <name evidence="3" type="primary">LRRC58_1</name>
    <name evidence="3" type="ORF">A0J61_02217</name>
</gene>